<dbReference type="Proteomes" id="UP000178526">
    <property type="component" value="Unassembled WGS sequence"/>
</dbReference>
<feature type="modified residue" description="N6-(pyridoxal phosphate)lysine" evidence="2">
    <location>
        <position position="192"/>
    </location>
</feature>
<dbReference type="PANTHER" id="PTHR30244">
    <property type="entry name" value="TRANSAMINASE"/>
    <property type="match status" value="1"/>
</dbReference>
<name>A0A1F7RIK2_9BACT</name>
<sequence length="395" mass="44516">MDLKSKKPSRNQFLPFSLPTIEEDEISEVVDSLRSGWITTGPKVIRFEEDFKNYIGCSHAVAVNSGTAGLHISLMATEISDGDEVITSPMTFAATVNTIVIQRAKPVFADINPETLNINPDFIEQKITPKTKAIIPVHFAGQPCDLDRITAIAKKHNLLVIEDAAHAVGSEYKGVKIGKTETLAVFSFHPIKNITTGEGGMITTERADLAEKLRLLRFHGISKEAWKRYSAKGSPQYEILLPGLKYNMLDIQAAIGIHQLKKLDNFIEKRKNFANQYDNALKEIPEIITPGRVTYDCLHAWHLYIIKLRLETLKITRDEFIEELKKEKIGTGIHFTAIHLHPFYANKFGFKRGDFPNAEYASDRIISLPLYPKMKDEDIVYVVEAIKKVVNANKK</sequence>
<dbReference type="PIRSF" id="PIRSF000390">
    <property type="entry name" value="PLP_StrS"/>
    <property type="match status" value="1"/>
</dbReference>
<dbReference type="CDD" id="cd00616">
    <property type="entry name" value="AHBA_syn"/>
    <property type="match status" value="1"/>
</dbReference>
<comment type="caution">
    <text evidence="4">The sequence shown here is derived from an EMBL/GenBank/DDBJ whole genome shotgun (WGS) entry which is preliminary data.</text>
</comment>
<dbReference type="Gene3D" id="3.90.1150.10">
    <property type="entry name" value="Aspartate Aminotransferase, domain 1"/>
    <property type="match status" value="1"/>
</dbReference>
<evidence type="ECO:0000256" key="3">
    <source>
        <dbReference type="RuleBase" id="RU004508"/>
    </source>
</evidence>
<proteinExistence type="inferred from homology"/>
<reference evidence="4 5" key="1">
    <citation type="journal article" date="2016" name="Nat. Commun.">
        <title>Thousands of microbial genomes shed light on interconnected biogeochemical processes in an aquifer system.</title>
        <authorList>
            <person name="Anantharaman K."/>
            <person name="Brown C.T."/>
            <person name="Hug L.A."/>
            <person name="Sharon I."/>
            <person name="Castelle C.J."/>
            <person name="Probst A.J."/>
            <person name="Thomas B.C."/>
            <person name="Singh A."/>
            <person name="Wilkins M.J."/>
            <person name="Karaoz U."/>
            <person name="Brodie E.L."/>
            <person name="Williams K.H."/>
            <person name="Hubbard S.S."/>
            <person name="Banfield J.F."/>
        </authorList>
    </citation>
    <scope>NUCLEOTIDE SEQUENCE [LARGE SCALE GENOMIC DNA]</scope>
</reference>
<evidence type="ECO:0000313" key="5">
    <source>
        <dbReference type="Proteomes" id="UP000178526"/>
    </source>
</evidence>
<dbReference type="InterPro" id="IPR015421">
    <property type="entry name" value="PyrdxlP-dep_Trfase_major"/>
</dbReference>
<dbReference type="SUPFAM" id="SSF53383">
    <property type="entry name" value="PLP-dependent transferases"/>
    <property type="match status" value="1"/>
</dbReference>
<gene>
    <name evidence="4" type="ORF">A2042_09405</name>
</gene>
<dbReference type="InterPro" id="IPR015424">
    <property type="entry name" value="PyrdxlP-dep_Trfase"/>
</dbReference>
<comment type="similarity">
    <text evidence="3">Belongs to the DegT/DnrJ/EryC1 family.</text>
</comment>
<dbReference type="PANTHER" id="PTHR30244:SF34">
    <property type="entry name" value="DTDP-4-AMINO-4,6-DIDEOXYGALACTOSE TRANSAMINASE"/>
    <property type="match status" value="1"/>
</dbReference>
<dbReference type="GO" id="GO:0030170">
    <property type="term" value="F:pyridoxal phosphate binding"/>
    <property type="evidence" value="ECO:0007669"/>
    <property type="project" value="TreeGrafter"/>
</dbReference>
<dbReference type="Gene3D" id="3.40.640.10">
    <property type="entry name" value="Type I PLP-dependent aspartate aminotransferase-like (Major domain)"/>
    <property type="match status" value="1"/>
</dbReference>
<keyword evidence="2 3" id="KW-0663">Pyridoxal phosphate</keyword>
<evidence type="ECO:0000256" key="2">
    <source>
        <dbReference type="PIRSR" id="PIRSR000390-2"/>
    </source>
</evidence>
<protein>
    <submittedName>
        <fullName evidence="4">UDP-4-amino-4, 6-dideoxy-N-acetyl-beta-L-altrosamine transaminase</fullName>
    </submittedName>
</protein>
<dbReference type="GO" id="GO:0000271">
    <property type="term" value="P:polysaccharide biosynthetic process"/>
    <property type="evidence" value="ECO:0007669"/>
    <property type="project" value="TreeGrafter"/>
</dbReference>
<organism evidence="4 5">
    <name type="scientific">Candidatus Schekmanbacteria bacterium GWA2_38_11</name>
    <dbReference type="NCBI Taxonomy" id="1817876"/>
    <lineage>
        <taxon>Bacteria</taxon>
        <taxon>Candidatus Schekmaniibacteriota</taxon>
    </lineage>
</organism>
<dbReference type="InterPro" id="IPR000653">
    <property type="entry name" value="DegT/StrS_aminotransferase"/>
</dbReference>
<dbReference type="EMBL" id="MGDB01000089">
    <property type="protein sequence ID" value="OGL40757.1"/>
    <property type="molecule type" value="Genomic_DNA"/>
</dbReference>
<feature type="active site" description="Proton acceptor" evidence="1">
    <location>
        <position position="192"/>
    </location>
</feature>
<dbReference type="AlphaFoldDB" id="A0A1F7RIK2"/>
<dbReference type="Pfam" id="PF01041">
    <property type="entry name" value="DegT_DnrJ_EryC1"/>
    <property type="match status" value="1"/>
</dbReference>
<evidence type="ECO:0000313" key="4">
    <source>
        <dbReference type="EMBL" id="OGL40757.1"/>
    </source>
</evidence>
<dbReference type="GO" id="GO:0008483">
    <property type="term" value="F:transaminase activity"/>
    <property type="evidence" value="ECO:0007669"/>
    <property type="project" value="TreeGrafter"/>
</dbReference>
<accession>A0A1F7RIK2</accession>
<evidence type="ECO:0000256" key="1">
    <source>
        <dbReference type="PIRSR" id="PIRSR000390-1"/>
    </source>
</evidence>
<dbReference type="InterPro" id="IPR015422">
    <property type="entry name" value="PyrdxlP-dep_Trfase_small"/>
</dbReference>